<sequence>MCPSRNTQSRSCRSLLRLVHSHRLVKGQQLDFFRICLRTVGVEMSVCIVACWEGQKGKLCYNQQALVERVLSLFSVFSLSFLPLLCLLLNVDGLYRLFVGTLQHGKLFLSFSLDLSRRPQRCMLALWNSRLKGGVLGGLEYSRALHLEF</sequence>
<keyword evidence="3" id="KW-1185">Reference proteome</keyword>
<dbReference type="Gramene" id="CDF33659">
    <property type="protein sequence ID" value="CDF33659"/>
    <property type="gene ID" value="CHC_T00002211001"/>
</dbReference>
<evidence type="ECO:0000256" key="1">
    <source>
        <dbReference type="SAM" id="Phobius"/>
    </source>
</evidence>
<dbReference type="Proteomes" id="UP000012073">
    <property type="component" value="Unassembled WGS sequence"/>
</dbReference>
<evidence type="ECO:0000313" key="2">
    <source>
        <dbReference type="EMBL" id="CDF33659.1"/>
    </source>
</evidence>
<keyword evidence="1" id="KW-0472">Membrane</keyword>
<accession>R7Q6K2</accession>
<protein>
    <submittedName>
        <fullName evidence="2">Uncharacterized protein</fullName>
    </submittedName>
</protein>
<keyword evidence="1" id="KW-1133">Transmembrane helix</keyword>
<keyword evidence="1" id="KW-0812">Transmembrane</keyword>
<dbReference type="EMBL" id="HG001653">
    <property type="protein sequence ID" value="CDF33659.1"/>
    <property type="molecule type" value="Genomic_DNA"/>
</dbReference>
<dbReference type="KEGG" id="ccp:CHC_T00002211001"/>
<proteinExistence type="predicted"/>
<dbReference type="GeneID" id="17321195"/>
<reference evidence="3" key="1">
    <citation type="journal article" date="2013" name="Proc. Natl. Acad. Sci. U.S.A.">
        <title>Genome structure and metabolic features in the red seaweed Chondrus crispus shed light on evolution of the Archaeplastida.</title>
        <authorList>
            <person name="Collen J."/>
            <person name="Porcel B."/>
            <person name="Carre W."/>
            <person name="Ball S.G."/>
            <person name="Chaparro C."/>
            <person name="Tonon T."/>
            <person name="Barbeyron T."/>
            <person name="Michel G."/>
            <person name="Noel B."/>
            <person name="Valentin K."/>
            <person name="Elias M."/>
            <person name="Artiguenave F."/>
            <person name="Arun A."/>
            <person name="Aury J.M."/>
            <person name="Barbosa-Neto J.F."/>
            <person name="Bothwell J.H."/>
            <person name="Bouget F.Y."/>
            <person name="Brillet L."/>
            <person name="Cabello-Hurtado F."/>
            <person name="Capella-Gutierrez S."/>
            <person name="Charrier B."/>
            <person name="Cladiere L."/>
            <person name="Cock J.M."/>
            <person name="Coelho S.M."/>
            <person name="Colleoni C."/>
            <person name="Czjzek M."/>
            <person name="Da Silva C."/>
            <person name="Delage L."/>
            <person name="Denoeud F."/>
            <person name="Deschamps P."/>
            <person name="Dittami S.M."/>
            <person name="Gabaldon T."/>
            <person name="Gachon C.M."/>
            <person name="Groisillier A."/>
            <person name="Herve C."/>
            <person name="Jabbari K."/>
            <person name="Katinka M."/>
            <person name="Kloareg B."/>
            <person name="Kowalczyk N."/>
            <person name="Labadie K."/>
            <person name="Leblanc C."/>
            <person name="Lopez P.J."/>
            <person name="McLachlan D.H."/>
            <person name="Meslet-Cladiere L."/>
            <person name="Moustafa A."/>
            <person name="Nehr Z."/>
            <person name="Nyvall Collen P."/>
            <person name="Panaud O."/>
            <person name="Partensky F."/>
            <person name="Poulain J."/>
            <person name="Rensing S.A."/>
            <person name="Rousvoal S."/>
            <person name="Samson G."/>
            <person name="Symeonidi A."/>
            <person name="Weissenbach J."/>
            <person name="Zambounis A."/>
            <person name="Wincker P."/>
            <person name="Boyen C."/>
        </authorList>
    </citation>
    <scope>NUCLEOTIDE SEQUENCE [LARGE SCALE GENOMIC DNA]</scope>
    <source>
        <strain evidence="3">cv. Stackhouse</strain>
    </source>
</reference>
<dbReference type="AlphaFoldDB" id="R7Q6K2"/>
<dbReference type="RefSeq" id="XP_005713478.1">
    <property type="nucleotide sequence ID" value="XM_005713421.1"/>
</dbReference>
<name>R7Q6K2_CHOCR</name>
<organism evidence="2 3">
    <name type="scientific">Chondrus crispus</name>
    <name type="common">Carrageen Irish moss</name>
    <name type="synonym">Polymorpha crispa</name>
    <dbReference type="NCBI Taxonomy" id="2769"/>
    <lineage>
        <taxon>Eukaryota</taxon>
        <taxon>Rhodophyta</taxon>
        <taxon>Florideophyceae</taxon>
        <taxon>Rhodymeniophycidae</taxon>
        <taxon>Gigartinales</taxon>
        <taxon>Gigartinaceae</taxon>
        <taxon>Chondrus</taxon>
    </lineage>
</organism>
<gene>
    <name evidence="2" type="ORF">CHC_T00002211001</name>
</gene>
<feature type="transmembrane region" description="Helical" evidence="1">
    <location>
        <begin position="70"/>
        <end position="91"/>
    </location>
</feature>
<evidence type="ECO:0000313" key="3">
    <source>
        <dbReference type="Proteomes" id="UP000012073"/>
    </source>
</evidence>